<reference evidence="1 2" key="1">
    <citation type="submission" date="2024-03" db="EMBL/GenBank/DDBJ databases">
        <title>Genome-scale model development and genomic sequencing of the oleaginous clade Lipomyces.</title>
        <authorList>
            <consortium name="Lawrence Berkeley National Laboratory"/>
            <person name="Czajka J.J."/>
            <person name="Han Y."/>
            <person name="Kim J."/>
            <person name="Mondo S.J."/>
            <person name="Hofstad B.A."/>
            <person name="Robles A."/>
            <person name="Haridas S."/>
            <person name="Riley R."/>
            <person name="LaButti K."/>
            <person name="Pangilinan J."/>
            <person name="Andreopoulos W."/>
            <person name="Lipzen A."/>
            <person name="Yan J."/>
            <person name="Wang M."/>
            <person name="Ng V."/>
            <person name="Grigoriev I.V."/>
            <person name="Spatafora J.W."/>
            <person name="Magnuson J.K."/>
            <person name="Baker S.E."/>
            <person name="Pomraning K.R."/>
        </authorList>
    </citation>
    <scope>NUCLEOTIDE SEQUENCE [LARGE SCALE GENOMIC DNA]</scope>
    <source>
        <strain evidence="1 2">Phaff 52-87</strain>
    </source>
</reference>
<gene>
    <name evidence="1" type="ORF">BZA70DRAFT_201117</name>
</gene>
<dbReference type="Proteomes" id="UP001498771">
    <property type="component" value="Unassembled WGS sequence"/>
</dbReference>
<protein>
    <recommendedName>
        <fullName evidence="3">Secreted protein</fullName>
    </recommendedName>
</protein>
<evidence type="ECO:0000313" key="2">
    <source>
        <dbReference type="Proteomes" id="UP001498771"/>
    </source>
</evidence>
<evidence type="ECO:0008006" key="3">
    <source>
        <dbReference type="Google" id="ProtNLM"/>
    </source>
</evidence>
<proteinExistence type="predicted"/>
<keyword evidence="2" id="KW-1185">Reference proteome</keyword>
<name>A0ABR1F2T2_9ASCO</name>
<accession>A0ABR1F2T2</accession>
<dbReference type="GeneID" id="90035639"/>
<organism evidence="1 2">
    <name type="scientific">Myxozyma melibiosi</name>
    <dbReference type="NCBI Taxonomy" id="54550"/>
    <lineage>
        <taxon>Eukaryota</taxon>
        <taxon>Fungi</taxon>
        <taxon>Dikarya</taxon>
        <taxon>Ascomycota</taxon>
        <taxon>Saccharomycotina</taxon>
        <taxon>Lipomycetes</taxon>
        <taxon>Lipomycetales</taxon>
        <taxon>Lipomycetaceae</taxon>
        <taxon>Myxozyma</taxon>
    </lineage>
</organism>
<sequence length="117" mass="13197">MLSWPRCAVLLCSHSRTFGGIFIQQEHILQNQSAFTIAIFKSFGIRSKHPNRAVCKQSQARRAAEPYPITCRLREKCSNRSRPDKDARVGWITISWRGCVGKGKTATVNSTPLVIPR</sequence>
<comment type="caution">
    <text evidence="1">The sequence shown here is derived from an EMBL/GenBank/DDBJ whole genome shotgun (WGS) entry which is preliminary data.</text>
</comment>
<dbReference type="RefSeq" id="XP_064767140.1">
    <property type="nucleotide sequence ID" value="XM_064910127.1"/>
</dbReference>
<evidence type="ECO:0000313" key="1">
    <source>
        <dbReference type="EMBL" id="KAK7204107.1"/>
    </source>
</evidence>
<dbReference type="EMBL" id="JBBJBU010000009">
    <property type="protein sequence ID" value="KAK7204107.1"/>
    <property type="molecule type" value="Genomic_DNA"/>
</dbReference>